<feature type="transmembrane region" description="Helical" evidence="6">
    <location>
        <begin position="359"/>
        <end position="383"/>
    </location>
</feature>
<feature type="transmembrane region" description="Helical" evidence="6">
    <location>
        <begin position="284"/>
        <end position="308"/>
    </location>
</feature>
<evidence type="ECO:0000256" key="1">
    <source>
        <dbReference type="ARBA" id="ARBA00004651"/>
    </source>
</evidence>
<dbReference type="GO" id="GO:0022857">
    <property type="term" value="F:transmembrane transporter activity"/>
    <property type="evidence" value="ECO:0007669"/>
    <property type="project" value="InterPro"/>
</dbReference>
<dbReference type="RefSeq" id="WP_074488393.1">
    <property type="nucleotide sequence ID" value="NZ_FPAM01000001.1"/>
</dbReference>
<feature type="transmembrane region" description="Helical" evidence="6">
    <location>
        <begin position="199"/>
        <end position="219"/>
    </location>
</feature>
<protein>
    <recommendedName>
        <fullName evidence="9">Amino acid permease</fullName>
    </recommendedName>
</protein>
<dbReference type="EMBL" id="MPPL01000001">
    <property type="protein sequence ID" value="OKS85580.1"/>
    <property type="molecule type" value="Genomic_DNA"/>
</dbReference>
<dbReference type="Pfam" id="PF13520">
    <property type="entry name" value="AA_permease_2"/>
    <property type="match status" value="1"/>
</dbReference>
<dbReference type="Proteomes" id="UP000186720">
    <property type="component" value="Unassembled WGS sequence"/>
</dbReference>
<evidence type="ECO:0008006" key="9">
    <source>
        <dbReference type="Google" id="ProtNLM"/>
    </source>
</evidence>
<dbReference type="InterPro" id="IPR050367">
    <property type="entry name" value="APC_superfamily"/>
</dbReference>
<keyword evidence="2" id="KW-1003">Cell membrane</keyword>
<evidence type="ECO:0000256" key="3">
    <source>
        <dbReference type="ARBA" id="ARBA00022692"/>
    </source>
</evidence>
<dbReference type="GO" id="GO:0005886">
    <property type="term" value="C:plasma membrane"/>
    <property type="evidence" value="ECO:0007669"/>
    <property type="project" value="UniProtKB-SubCell"/>
</dbReference>
<feature type="transmembrane region" description="Helical" evidence="6">
    <location>
        <begin position="131"/>
        <end position="149"/>
    </location>
</feature>
<proteinExistence type="predicted"/>
<evidence type="ECO:0000256" key="2">
    <source>
        <dbReference type="ARBA" id="ARBA00022475"/>
    </source>
</evidence>
<evidence type="ECO:0000313" key="7">
    <source>
        <dbReference type="EMBL" id="OKS85580.1"/>
    </source>
</evidence>
<dbReference type="OrthoDB" id="9810109at2"/>
<organism evidence="7 8">
    <name type="scientific">Mucilaginibacter polytrichastri</name>
    <dbReference type="NCBI Taxonomy" id="1302689"/>
    <lineage>
        <taxon>Bacteria</taxon>
        <taxon>Pseudomonadati</taxon>
        <taxon>Bacteroidota</taxon>
        <taxon>Sphingobacteriia</taxon>
        <taxon>Sphingobacteriales</taxon>
        <taxon>Sphingobacteriaceae</taxon>
        <taxon>Mucilaginibacter</taxon>
    </lineage>
</organism>
<keyword evidence="5 6" id="KW-0472">Membrane</keyword>
<dbReference type="InterPro" id="IPR002293">
    <property type="entry name" value="AA/rel_permease1"/>
</dbReference>
<name>A0A1Q5ZUY9_9SPHI</name>
<feature type="transmembrane region" description="Helical" evidence="6">
    <location>
        <begin position="239"/>
        <end position="264"/>
    </location>
</feature>
<gene>
    <name evidence="7" type="ORF">RG47T_1026</name>
</gene>
<evidence type="ECO:0000256" key="5">
    <source>
        <dbReference type="ARBA" id="ARBA00023136"/>
    </source>
</evidence>
<comment type="caution">
    <text evidence="7">The sequence shown here is derived from an EMBL/GenBank/DDBJ whole genome shotgun (WGS) entry which is preliminary data.</text>
</comment>
<keyword evidence="8" id="KW-1185">Reference proteome</keyword>
<comment type="subcellular location">
    <subcellularLocation>
        <location evidence="1">Cell membrane</location>
        <topology evidence="1">Multi-pass membrane protein</topology>
    </subcellularLocation>
</comment>
<feature type="transmembrane region" description="Helical" evidence="6">
    <location>
        <begin position="21"/>
        <end position="44"/>
    </location>
</feature>
<dbReference type="Gene3D" id="1.20.1740.10">
    <property type="entry name" value="Amino acid/polyamine transporter I"/>
    <property type="match status" value="1"/>
</dbReference>
<dbReference type="PANTHER" id="PTHR42770">
    <property type="entry name" value="AMINO ACID TRANSPORTER-RELATED"/>
    <property type="match status" value="1"/>
</dbReference>
<evidence type="ECO:0000313" key="8">
    <source>
        <dbReference type="Proteomes" id="UP000186720"/>
    </source>
</evidence>
<keyword evidence="3 6" id="KW-0812">Transmembrane</keyword>
<feature type="transmembrane region" description="Helical" evidence="6">
    <location>
        <begin position="161"/>
        <end position="179"/>
    </location>
</feature>
<feature type="transmembrane region" description="Helical" evidence="6">
    <location>
        <begin position="50"/>
        <end position="68"/>
    </location>
</feature>
<dbReference type="AlphaFoldDB" id="A0A1Q5ZUY9"/>
<dbReference type="PANTHER" id="PTHR42770:SF7">
    <property type="entry name" value="MEMBRANE PROTEIN"/>
    <property type="match status" value="1"/>
</dbReference>
<dbReference type="PIRSF" id="PIRSF006060">
    <property type="entry name" value="AA_transporter"/>
    <property type="match status" value="1"/>
</dbReference>
<reference evidence="7 8" key="1">
    <citation type="submission" date="2016-11" db="EMBL/GenBank/DDBJ databases">
        <title>Whole Genome Sequencing of Mucilaginibacter polytrichastri RG4-7(T) isolated from the moss sample.</title>
        <authorList>
            <person name="Li Y."/>
        </authorList>
    </citation>
    <scope>NUCLEOTIDE SEQUENCE [LARGE SCALE GENOMIC DNA]</scope>
    <source>
        <strain evidence="7 8">RG4-7</strain>
    </source>
</reference>
<dbReference type="STRING" id="1302689.RG47T_1026"/>
<evidence type="ECO:0000256" key="4">
    <source>
        <dbReference type="ARBA" id="ARBA00022989"/>
    </source>
</evidence>
<feature type="transmembrane region" description="Helical" evidence="6">
    <location>
        <begin position="395"/>
        <end position="411"/>
    </location>
</feature>
<keyword evidence="4 6" id="KW-1133">Transmembrane helix</keyword>
<evidence type="ECO:0000256" key="6">
    <source>
        <dbReference type="SAM" id="Phobius"/>
    </source>
</evidence>
<feature type="transmembrane region" description="Helical" evidence="6">
    <location>
        <begin position="417"/>
        <end position="437"/>
    </location>
</feature>
<accession>A0A1Q5ZUY9</accession>
<feature type="transmembrane region" description="Helical" evidence="6">
    <location>
        <begin position="334"/>
        <end position="353"/>
    </location>
</feature>
<sequence>MPNDPVNQHQLERGLSLTQATAINMIDMVGIGPFITIPFIVGAMKGPQCLIAWLVGALLAFMDGSIWAEMGAKWPQAGGSYVFLQNLYGKWGKMFAFLFIWQTTIQAPLVIASGAIGFSQYLTYLVNLTGWEQKMVSGALVILLVLLLYRNIKTVGKISVILWIITGGTFIWLIASGFNGFNSKQAFTVSKDAWDLTPLFFVGLGQASLKTAYSFLGYYNVCHLGGEIKNPERNIPKSIFISIAGIAVLYLGMQIMVLGILPWQEVAKSQFPISLYFEHIYNSGVAKFATGLILIIALSSLFSVTLGYSRVPYAAAIDGNFFPMFGKIHPTKKFPHVSLLFLGAFAFVFSLLFKMKEIITAIVTMRIIIQFLGQAFGVIWWHYHKPKEPRPYKMRLFPIPAIIAIIVWLFILLTSPLVYIAMAGGIIVTGLIIYFFWQRRAGKLLPVDISS</sequence>